<evidence type="ECO:0000313" key="1">
    <source>
        <dbReference type="EMBL" id="VFQ46577.1"/>
    </source>
</evidence>
<gene>
    <name evidence="1" type="ORF">MSL71_42450</name>
</gene>
<evidence type="ECO:0000313" key="2">
    <source>
        <dbReference type="Proteomes" id="UP000507962"/>
    </source>
</evidence>
<dbReference type="RefSeq" id="WP_180144611.1">
    <property type="nucleotide sequence ID" value="NZ_CAADHO010000010.1"/>
</dbReference>
<reference evidence="1 2" key="1">
    <citation type="submission" date="2019-03" db="EMBL/GenBank/DDBJ databases">
        <authorList>
            <person name="Nijsse B."/>
        </authorList>
    </citation>
    <scope>NUCLEOTIDE SEQUENCE [LARGE SCALE GENOMIC DNA]</scope>
    <source>
        <strain evidence="1">Desulfoluna butyratoxydans MSL71</strain>
    </source>
</reference>
<keyword evidence="2" id="KW-1185">Reference proteome</keyword>
<name>A0A4U8YST8_9BACT</name>
<organism evidence="1 2">
    <name type="scientific">Desulfoluna butyratoxydans</name>
    <dbReference type="NCBI Taxonomy" id="231438"/>
    <lineage>
        <taxon>Bacteria</taxon>
        <taxon>Pseudomonadati</taxon>
        <taxon>Thermodesulfobacteriota</taxon>
        <taxon>Desulfobacteria</taxon>
        <taxon>Desulfobacterales</taxon>
        <taxon>Desulfolunaceae</taxon>
        <taxon>Desulfoluna</taxon>
    </lineage>
</organism>
<accession>A0A4U8YST8</accession>
<dbReference type="AlphaFoldDB" id="A0A4U8YST8"/>
<proteinExistence type="predicted"/>
<protein>
    <submittedName>
        <fullName evidence="1">Uncharacterized protein</fullName>
    </submittedName>
</protein>
<dbReference type="Proteomes" id="UP000507962">
    <property type="component" value="Unassembled WGS sequence"/>
</dbReference>
<dbReference type="EMBL" id="CAADHO010000010">
    <property type="protein sequence ID" value="VFQ46577.1"/>
    <property type="molecule type" value="Genomic_DNA"/>
</dbReference>
<sequence>MATFNDMRYTSWDALTIPATRTSGHATTHHIAMMHNFSEDGLYFESRDPVGPGTHAIETTAGNLSADTRAVATVPKNRP</sequence>